<feature type="non-terminal residue" evidence="1">
    <location>
        <position position="1"/>
    </location>
</feature>
<accession>A0ACC3N3J7</accession>
<evidence type="ECO:0000313" key="2">
    <source>
        <dbReference type="Proteomes" id="UP001281147"/>
    </source>
</evidence>
<sequence length="324" mass="37372">LYRHDTQAIEGLLKSCSFIYSTLTTKIWQLLDQRLTNYHGTNVTKSDTTSQNTKRLNKVDSPFTILATLASRKSANFLDLPLELRQMVYDHYFASLSKQSISIVPSRRNRLHKSISPLLKKAGKDWRQPDLSLLLTCREVYFDLAQKVYETCHFGLWEQDMRRDLLTEQRMVDKVSLFRNIMTNHLHFIQHLDMGTTDLIHFVTDEDAVGDDEEHSRVTKKSLAPLMRRSGEGAVTDIGQDVVFFRVLGSLADKMPNVHTITCHEIKLPGRVQLTGFERKLMRMFPNLKELVVLRRMSDGQFEIEVSDIKDMVATKRPAKEGTE</sequence>
<keyword evidence="2" id="KW-1185">Reference proteome</keyword>
<proteinExistence type="predicted"/>
<name>A0ACC3N3J7_9PEZI</name>
<dbReference type="Proteomes" id="UP001281147">
    <property type="component" value="Unassembled WGS sequence"/>
</dbReference>
<organism evidence="1 2">
    <name type="scientific">Vermiconidia calcicola</name>
    <dbReference type="NCBI Taxonomy" id="1690605"/>
    <lineage>
        <taxon>Eukaryota</taxon>
        <taxon>Fungi</taxon>
        <taxon>Dikarya</taxon>
        <taxon>Ascomycota</taxon>
        <taxon>Pezizomycotina</taxon>
        <taxon>Dothideomycetes</taxon>
        <taxon>Dothideomycetidae</taxon>
        <taxon>Mycosphaerellales</taxon>
        <taxon>Extremaceae</taxon>
        <taxon>Vermiconidia</taxon>
    </lineage>
</organism>
<reference evidence="1" key="1">
    <citation type="submission" date="2023-07" db="EMBL/GenBank/DDBJ databases">
        <title>Black Yeasts Isolated from many extreme environments.</title>
        <authorList>
            <person name="Coleine C."/>
            <person name="Stajich J.E."/>
            <person name="Selbmann L."/>
        </authorList>
    </citation>
    <scope>NUCLEOTIDE SEQUENCE</scope>
    <source>
        <strain evidence="1">CCFEE 5714</strain>
    </source>
</reference>
<gene>
    <name evidence="1" type="ORF">LTR37_011409</name>
</gene>
<protein>
    <submittedName>
        <fullName evidence="1">Uncharacterized protein</fullName>
    </submittedName>
</protein>
<dbReference type="EMBL" id="JAUTXU010000100">
    <property type="protein sequence ID" value="KAK3708514.1"/>
    <property type="molecule type" value="Genomic_DNA"/>
</dbReference>
<evidence type="ECO:0000313" key="1">
    <source>
        <dbReference type="EMBL" id="KAK3708514.1"/>
    </source>
</evidence>
<comment type="caution">
    <text evidence="1">The sequence shown here is derived from an EMBL/GenBank/DDBJ whole genome shotgun (WGS) entry which is preliminary data.</text>
</comment>